<name>A0ABW5DL15_9PROT</name>
<dbReference type="InterPro" id="IPR001638">
    <property type="entry name" value="Solute-binding_3/MltF_N"/>
</dbReference>
<keyword evidence="4" id="KW-1185">Reference proteome</keyword>
<dbReference type="EMBL" id="JBHUIP010000003">
    <property type="protein sequence ID" value="MFD2261823.1"/>
    <property type="molecule type" value="Genomic_DNA"/>
</dbReference>
<feature type="domain" description="Solute-binding protein family 3/N-terminal" evidence="2">
    <location>
        <begin position="40"/>
        <end position="243"/>
    </location>
</feature>
<dbReference type="Proteomes" id="UP001597295">
    <property type="component" value="Unassembled WGS sequence"/>
</dbReference>
<organism evidence="3 4">
    <name type="scientific">Lacibacterium aquatile</name>
    <dbReference type="NCBI Taxonomy" id="1168082"/>
    <lineage>
        <taxon>Bacteria</taxon>
        <taxon>Pseudomonadati</taxon>
        <taxon>Pseudomonadota</taxon>
        <taxon>Alphaproteobacteria</taxon>
        <taxon>Rhodospirillales</taxon>
        <taxon>Rhodospirillaceae</taxon>
    </lineage>
</organism>
<comment type="caution">
    <text evidence="3">The sequence shown here is derived from an EMBL/GenBank/DDBJ whole genome shotgun (WGS) entry which is preliminary data.</text>
</comment>
<dbReference type="SUPFAM" id="SSF53850">
    <property type="entry name" value="Periplasmic binding protein-like II"/>
    <property type="match status" value="1"/>
</dbReference>
<evidence type="ECO:0000313" key="3">
    <source>
        <dbReference type="EMBL" id="MFD2261823.1"/>
    </source>
</evidence>
<gene>
    <name evidence="3" type="ORF">ACFSM5_02920</name>
</gene>
<proteinExistence type="predicted"/>
<evidence type="ECO:0000313" key="4">
    <source>
        <dbReference type="Proteomes" id="UP001597295"/>
    </source>
</evidence>
<protein>
    <submittedName>
        <fullName evidence="3">Substrate-binding periplasmic protein</fullName>
    </submittedName>
</protein>
<dbReference type="PANTHER" id="PTHR35936:SF19">
    <property type="entry name" value="AMINO-ACID-BINDING PROTEIN YXEM-RELATED"/>
    <property type="match status" value="1"/>
</dbReference>
<dbReference type="PANTHER" id="PTHR35936">
    <property type="entry name" value="MEMBRANE-BOUND LYTIC MUREIN TRANSGLYCOSYLASE F"/>
    <property type="match status" value="1"/>
</dbReference>
<evidence type="ECO:0000259" key="2">
    <source>
        <dbReference type="Pfam" id="PF00497"/>
    </source>
</evidence>
<sequence>MNIRWPILLFSFAAIDGLACEQPLRAGLLEEGVLYSSATERGIDKDLMQELSKRIECSIAISIEPRIRQWRALADGQLDMTTGARPTAEREVHSVFYPYIQGKPITVARTGISRLGPSEFIVNRSLRLGVVRGYSYGPRLDQIVGELQAAGDRLVEVPTADQLIGLLRGGRVDAFLSLPTVMGQWADIEQTARQIDWVPQEPAAIGSLAVSRSSVSTELRDKIAAAIKGIRDDGTMKAILYRHLAPEIADLLMLPQAD</sequence>
<evidence type="ECO:0000256" key="1">
    <source>
        <dbReference type="ARBA" id="ARBA00022729"/>
    </source>
</evidence>
<dbReference type="Pfam" id="PF00497">
    <property type="entry name" value="SBP_bac_3"/>
    <property type="match status" value="1"/>
</dbReference>
<keyword evidence="1" id="KW-0732">Signal</keyword>
<dbReference type="Gene3D" id="3.40.190.10">
    <property type="entry name" value="Periplasmic binding protein-like II"/>
    <property type="match status" value="2"/>
</dbReference>
<accession>A0ABW5DL15</accession>
<dbReference type="RefSeq" id="WP_379874737.1">
    <property type="nucleotide sequence ID" value="NZ_JBHUIP010000003.1"/>
</dbReference>
<reference evidence="4" key="1">
    <citation type="journal article" date="2019" name="Int. J. Syst. Evol. Microbiol.">
        <title>The Global Catalogue of Microorganisms (GCM) 10K type strain sequencing project: providing services to taxonomists for standard genome sequencing and annotation.</title>
        <authorList>
            <consortium name="The Broad Institute Genomics Platform"/>
            <consortium name="The Broad Institute Genome Sequencing Center for Infectious Disease"/>
            <person name="Wu L."/>
            <person name="Ma J."/>
        </authorList>
    </citation>
    <scope>NUCLEOTIDE SEQUENCE [LARGE SCALE GENOMIC DNA]</scope>
    <source>
        <strain evidence="4">CGMCC 1.19062</strain>
    </source>
</reference>